<protein>
    <submittedName>
        <fullName evidence="8">Energy transducer TonB</fullName>
    </submittedName>
</protein>
<dbReference type="InterPro" id="IPR037682">
    <property type="entry name" value="TonB_C"/>
</dbReference>
<dbReference type="Proteomes" id="UP000234329">
    <property type="component" value="Unassembled WGS sequence"/>
</dbReference>
<evidence type="ECO:0000256" key="4">
    <source>
        <dbReference type="ARBA" id="ARBA00023136"/>
    </source>
</evidence>
<keyword evidence="3 6" id="KW-1133">Transmembrane helix</keyword>
<organism evidence="8 9">
    <name type="scientific">Acidithiobacillus marinus</name>
    <dbReference type="NCBI Taxonomy" id="187490"/>
    <lineage>
        <taxon>Bacteria</taxon>
        <taxon>Pseudomonadati</taxon>
        <taxon>Pseudomonadota</taxon>
        <taxon>Acidithiobacillia</taxon>
        <taxon>Acidithiobacillales</taxon>
        <taxon>Acidithiobacillaceae</taxon>
        <taxon>Acidithiobacillus</taxon>
    </lineage>
</organism>
<evidence type="ECO:0000256" key="3">
    <source>
        <dbReference type="ARBA" id="ARBA00022989"/>
    </source>
</evidence>
<dbReference type="RefSeq" id="WP_101538646.1">
    <property type="nucleotide sequence ID" value="NZ_MXAV01000046.1"/>
</dbReference>
<feature type="compositionally biased region" description="Pro residues" evidence="5">
    <location>
        <begin position="103"/>
        <end position="117"/>
    </location>
</feature>
<dbReference type="InParanoid" id="A0A2I1DJ40"/>
<evidence type="ECO:0000313" key="9">
    <source>
        <dbReference type="Proteomes" id="UP000234329"/>
    </source>
</evidence>
<dbReference type="NCBIfam" id="TIGR01352">
    <property type="entry name" value="tonB_Cterm"/>
    <property type="match status" value="1"/>
</dbReference>
<dbReference type="PROSITE" id="PS52015">
    <property type="entry name" value="TONB_CTD"/>
    <property type="match status" value="1"/>
</dbReference>
<feature type="region of interest" description="Disordered" evidence="5">
    <location>
        <begin position="75"/>
        <end position="155"/>
    </location>
</feature>
<dbReference type="GO" id="GO:0055085">
    <property type="term" value="P:transmembrane transport"/>
    <property type="evidence" value="ECO:0007669"/>
    <property type="project" value="InterPro"/>
</dbReference>
<dbReference type="OrthoDB" id="9803361at2"/>
<accession>A0A2I1DJ40</accession>
<feature type="transmembrane region" description="Helical" evidence="6">
    <location>
        <begin position="23"/>
        <end position="42"/>
    </location>
</feature>
<comment type="caution">
    <text evidence="8">The sequence shown here is derived from an EMBL/GenBank/DDBJ whole genome shotgun (WGS) entry which is preliminary data.</text>
</comment>
<feature type="compositionally biased region" description="Basic residues" evidence="5">
    <location>
        <begin position="81"/>
        <end position="93"/>
    </location>
</feature>
<keyword evidence="9" id="KW-1185">Reference proteome</keyword>
<keyword evidence="4 6" id="KW-0472">Membrane</keyword>
<feature type="domain" description="TonB C-terminal" evidence="7">
    <location>
        <begin position="185"/>
        <end position="282"/>
    </location>
</feature>
<evidence type="ECO:0000256" key="5">
    <source>
        <dbReference type="SAM" id="MobiDB-lite"/>
    </source>
</evidence>
<dbReference type="SUPFAM" id="SSF74653">
    <property type="entry name" value="TolA/TonB C-terminal domain"/>
    <property type="match status" value="1"/>
</dbReference>
<name>A0A2I1DJ40_9PROT</name>
<evidence type="ECO:0000259" key="7">
    <source>
        <dbReference type="PROSITE" id="PS52015"/>
    </source>
</evidence>
<dbReference type="AlphaFoldDB" id="A0A2I1DJ40"/>
<dbReference type="Gene3D" id="3.30.1150.10">
    <property type="match status" value="1"/>
</dbReference>
<dbReference type="EMBL" id="MXAV01000046">
    <property type="protein sequence ID" value="PKY09891.1"/>
    <property type="molecule type" value="Genomic_DNA"/>
</dbReference>
<evidence type="ECO:0000313" key="8">
    <source>
        <dbReference type="EMBL" id="PKY09891.1"/>
    </source>
</evidence>
<evidence type="ECO:0000256" key="1">
    <source>
        <dbReference type="ARBA" id="ARBA00004167"/>
    </source>
</evidence>
<dbReference type="InterPro" id="IPR006260">
    <property type="entry name" value="TonB/TolA_C"/>
</dbReference>
<comment type="subcellular location">
    <subcellularLocation>
        <location evidence="1">Membrane</location>
        <topology evidence="1">Single-pass membrane protein</topology>
    </subcellularLocation>
</comment>
<evidence type="ECO:0000256" key="2">
    <source>
        <dbReference type="ARBA" id="ARBA00022692"/>
    </source>
</evidence>
<evidence type="ECO:0000256" key="6">
    <source>
        <dbReference type="SAM" id="Phobius"/>
    </source>
</evidence>
<dbReference type="Pfam" id="PF03544">
    <property type="entry name" value="TonB_C"/>
    <property type="match status" value="1"/>
</dbReference>
<proteinExistence type="predicted"/>
<keyword evidence="2 6" id="KW-0812">Transmembrane</keyword>
<sequence>MAFAEQKFYFLIPEEKPHWSESLAPWLVISASIIALILFLLIHVQKPKMQALQNPTEVNKTFHIMPVPNKALAPSLAKPQRVPHPRPIVKPHPVKPQVRPQAVPRPMPRPIPRPQQPQHPLTQAHAAPHRPPVRAPSASSVQQNTQPPGPPHISLGRLQEQMDQAAREATASPPLPKFENPKGPVASFYIAGWIQKLERIGDLNYPGTLVGQLKVKVVLNPQGNLERIIMVDPSGNKQLDAAAERIIRLSFPYMPFSKQLAAQTRKIEIPLNMHFMGVRRVNAW</sequence>
<dbReference type="GO" id="GO:0016020">
    <property type="term" value="C:membrane"/>
    <property type="evidence" value="ECO:0007669"/>
    <property type="project" value="UniProtKB-SubCell"/>
</dbReference>
<gene>
    <name evidence="8" type="ORF">B1757_12550</name>
</gene>
<reference evidence="8 9" key="1">
    <citation type="submission" date="2017-03" db="EMBL/GenBank/DDBJ databases">
        <title>Draft genime sequence of the acidophilic sulfur-oxidizing bacterium Acidithiobacillus sp. SH, isolated from seawater.</title>
        <authorList>
            <person name="Sharmin S."/>
            <person name="Tokuhisa M."/>
            <person name="Kanao T."/>
            <person name="Kamimura K."/>
        </authorList>
    </citation>
    <scope>NUCLEOTIDE SEQUENCE [LARGE SCALE GENOMIC DNA]</scope>
    <source>
        <strain evidence="8 9">SH</strain>
    </source>
</reference>